<feature type="transmembrane region" description="Helical" evidence="1">
    <location>
        <begin position="105"/>
        <end position="125"/>
    </location>
</feature>
<dbReference type="Pfam" id="PF19478">
    <property type="entry name" value="TrbL_2"/>
    <property type="match status" value="1"/>
</dbReference>
<comment type="caution">
    <text evidence="2">The sequence shown here is derived from an EMBL/GenBank/DDBJ whole genome shotgun (WGS) entry which is preliminary data.</text>
</comment>
<dbReference type="OrthoDB" id="9805295at2"/>
<evidence type="ECO:0000313" key="2">
    <source>
        <dbReference type="EMBL" id="OLR56557.1"/>
    </source>
</evidence>
<dbReference type="STRING" id="1261640.BHK98_11060"/>
<name>A0A1Q9JK82_9FIRM</name>
<evidence type="ECO:0000313" key="3">
    <source>
        <dbReference type="Proteomes" id="UP000187404"/>
    </source>
</evidence>
<proteinExistence type="predicted"/>
<gene>
    <name evidence="2" type="ORF">BHK98_11060</name>
</gene>
<accession>A0A1Q9JK82</accession>
<sequence length="288" mass="31668">MFGIFDKIEEFFKELLLGGIQANLESMFLDINDKVGAVATDVGKTPMGWNGDVFAFIKSINDSVIIPIAGLIITAVLCIELINMVIQKNNLHDNTDTFEFFKYIIKMWIAVWLVSHAFEFSMAVFDVAQHMVNKAAGVINTSATVSGDQIVAMMDTLKEKGFGELVMILFETSIIKVAIQAISIVIMLVVYGRMFEIYVYSSVSAIPFATMGNKEWGQIGTNYIKGLFALGLQGLFLMVCLGIYAVLVKTIEITDIHTSTMTILGYAVLLGLMMLKSGTLAKSVLNAH</sequence>
<keyword evidence="1" id="KW-0812">Transmembrane</keyword>
<keyword evidence="3" id="KW-1185">Reference proteome</keyword>
<feature type="transmembrane region" description="Helical" evidence="1">
    <location>
        <begin position="165"/>
        <end position="191"/>
    </location>
</feature>
<organism evidence="2 3">
    <name type="scientific">Hornefia porci</name>
    <dbReference type="NCBI Taxonomy" id="2652292"/>
    <lineage>
        <taxon>Bacteria</taxon>
        <taxon>Bacillati</taxon>
        <taxon>Bacillota</taxon>
        <taxon>Clostridia</taxon>
        <taxon>Peptostreptococcales</taxon>
        <taxon>Anaerovoracaceae</taxon>
        <taxon>Hornefia</taxon>
    </lineage>
</organism>
<evidence type="ECO:0008006" key="4">
    <source>
        <dbReference type="Google" id="ProtNLM"/>
    </source>
</evidence>
<keyword evidence="1" id="KW-1133">Transmembrane helix</keyword>
<dbReference type="AlphaFoldDB" id="A0A1Q9JK82"/>
<reference evidence="2 3" key="1">
    <citation type="journal article" date="2016" name="Appl. Environ. Microbiol.">
        <title>Function and Phylogeny of Bacterial Butyryl Coenzyme A:Acetate Transferases and Their Diversity in the Proximal Colon of Swine.</title>
        <authorList>
            <person name="Trachsel J."/>
            <person name="Bayles D.O."/>
            <person name="Looft T."/>
            <person name="Levine U.Y."/>
            <person name="Allen H.K."/>
        </authorList>
    </citation>
    <scope>NUCLEOTIDE SEQUENCE [LARGE SCALE GENOMIC DNA]</scope>
    <source>
        <strain evidence="2 3">68-3-10</strain>
    </source>
</reference>
<dbReference type="Proteomes" id="UP000187404">
    <property type="component" value="Unassembled WGS sequence"/>
</dbReference>
<feature type="transmembrane region" description="Helical" evidence="1">
    <location>
        <begin position="226"/>
        <end position="247"/>
    </location>
</feature>
<feature type="transmembrane region" description="Helical" evidence="1">
    <location>
        <begin position="259"/>
        <end position="275"/>
    </location>
</feature>
<keyword evidence="1" id="KW-0472">Membrane</keyword>
<dbReference type="EMBL" id="MJIE01000001">
    <property type="protein sequence ID" value="OLR56557.1"/>
    <property type="molecule type" value="Genomic_DNA"/>
</dbReference>
<dbReference type="InterPro" id="IPR045798">
    <property type="entry name" value="TrbL_Firmicutes"/>
</dbReference>
<dbReference type="RefSeq" id="WP_075714272.1">
    <property type="nucleotide sequence ID" value="NZ_MJIE01000001.1"/>
</dbReference>
<feature type="transmembrane region" description="Helical" evidence="1">
    <location>
        <begin position="64"/>
        <end position="85"/>
    </location>
</feature>
<evidence type="ECO:0000256" key="1">
    <source>
        <dbReference type="SAM" id="Phobius"/>
    </source>
</evidence>
<protein>
    <recommendedName>
        <fullName evidence="4">Conjugative transposon membrane protein</fullName>
    </recommendedName>
</protein>